<dbReference type="KEGG" id="rfo:REIFOR_03179"/>
<keyword evidence="4" id="KW-1185">Reference proteome</keyword>
<keyword evidence="2" id="KW-0472">Membrane</keyword>
<keyword evidence="2" id="KW-0812">Transmembrane</keyword>
<evidence type="ECO:0000313" key="4">
    <source>
        <dbReference type="Proteomes" id="UP000229757"/>
    </source>
</evidence>
<sequence>MVGFKSRRLIGLSIIVMGLGFFFRLGSQAIEDQPRPAEAGIDELIAPINTRQSQASPAATKAALPSSSSASPDVSTPAPSAPPQLNVSPIATSSVVPRPAFDALPLESQSEIRAFASRDNSDLVIEQVSPTLFRASLLGIHQAVPVATIGADGQVTINEY</sequence>
<feature type="region of interest" description="Disordered" evidence="1">
    <location>
        <begin position="50"/>
        <end position="89"/>
    </location>
</feature>
<gene>
    <name evidence="3" type="ORF">REIFOR_03179</name>
</gene>
<accession>A0A2K8KU60</accession>
<protein>
    <submittedName>
        <fullName evidence="3">Uncharacterized protein</fullName>
    </submittedName>
</protein>
<feature type="transmembrane region" description="Helical" evidence="2">
    <location>
        <begin position="9"/>
        <end position="26"/>
    </location>
</feature>
<proteinExistence type="predicted"/>
<dbReference type="AlphaFoldDB" id="A0A2K8KU60"/>
<evidence type="ECO:0000256" key="2">
    <source>
        <dbReference type="SAM" id="Phobius"/>
    </source>
</evidence>
<evidence type="ECO:0000313" key="3">
    <source>
        <dbReference type="EMBL" id="ATX78285.1"/>
    </source>
</evidence>
<reference evidence="3 4" key="1">
    <citation type="journal article" date="2017" name="Environ. Microbiol.">
        <title>Genomic and physiological analyses of 'Reinekea forsetii' reveal a versatile opportunistic lifestyle during spring algae blooms.</title>
        <authorList>
            <person name="Avci B."/>
            <person name="Hahnke R.L."/>
            <person name="Chafee M."/>
            <person name="Fischer T."/>
            <person name="Gruber-Vodicka H."/>
            <person name="Tegetmeyer H.E."/>
            <person name="Harder J."/>
            <person name="Fuchs B.M."/>
            <person name="Amann R.I."/>
            <person name="Teeling H."/>
        </authorList>
    </citation>
    <scope>NUCLEOTIDE SEQUENCE [LARGE SCALE GENOMIC DNA]</scope>
    <source>
        <strain evidence="3 4">Hel1_31_D35</strain>
    </source>
</reference>
<feature type="compositionally biased region" description="Low complexity" evidence="1">
    <location>
        <begin position="55"/>
        <end position="78"/>
    </location>
</feature>
<dbReference type="EMBL" id="CP011797">
    <property type="protein sequence ID" value="ATX78285.1"/>
    <property type="molecule type" value="Genomic_DNA"/>
</dbReference>
<organism evidence="3 4">
    <name type="scientific">Reinekea forsetii</name>
    <dbReference type="NCBI Taxonomy" id="1336806"/>
    <lineage>
        <taxon>Bacteria</taxon>
        <taxon>Pseudomonadati</taxon>
        <taxon>Pseudomonadota</taxon>
        <taxon>Gammaproteobacteria</taxon>
        <taxon>Oceanospirillales</taxon>
        <taxon>Saccharospirillaceae</taxon>
        <taxon>Reinekea</taxon>
    </lineage>
</organism>
<keyword evidence="2" id="KW-1133">Transmembrane helix</keyword>
<dbReference type="Proteomes" id="UP000229757">
    <property type="component" value="Chromosome"/>
</dbReference>
<evidence type="ECO:0000256" key="1">
    <source>
        <dbReference type="SAM" id="MobiDB-lite"/>
    </source>
</evidence>
<name>A0A2K8KU60_9GAMM</name>